<dbReference type="Gene3D" id="1.10.357.10">
    <property type="entry name" value="Tetracycline Repressor, domain 2"/>
    <property type="match status" value="1"/>
</dbReference>
<dbReference type="PROSITE" id="PS50977">
    <property type="entry name" value="HTH_TETR_2"/>
    <property type="match status" value="1"/>
</dbReference>
<dbReference type="RefSeq" id="WP_093581501.1">
    <property type="nucleotide sequence ID" value="NZ_FPBA01000014.1"/>
</dbReference>
<dbReference type="PANTHER" id="PTHR30055">
    <property type="entry name" value="HTH-TYPE TRANSCRIPTIONAL REGULATOR RUTR"/>
    <property type="match status" value="1"/>
</dbReference>
<dbReference type="OrthoDB" id="3572434at2"/>
<dbReference type="Proteomes" id="UP000199546">
    <property type="component" value="Unassembled WGS sequence"/>
</dbReference>
<dbReference type="InterPro" id="IPR036271">
    <property type="entry name" value="Tet_transcr_reg_TetR-rel_C_sf"/>
</dbReference>
<name>A0A1I7BKB4_9ACTN</name>
<keyword evidence="1" id="KW-0805">Transcription regulation</keyword>
<reference evidence="7" key="1">
    <citation type="submission" date="2016-10" db="EMBL/GenBank/DDBJ databases">
        <authorList>
            <person name="Varghese N."/>
            <person name="Submissions S."/>
        </authorList>
    </citation>
    <scope>NUCLEOTIDE SEQUENCE [LARGE SCALE GENOMIC DNA]</scope>
    <source>
        <strain evidence="7">DSM 46136</strain>
    </source>
</reference>
<dbReference type="Pfam" id="PF00440">
    <property type="entry name" value="TetR_N"/>
    <property type="match status" value="1"/>
</dbReference>
<evidence type="ECO:0000313" key="6">
    <source>
        <dbReference type="EMBL" id="SFT87602.1"/>
    </source>
</evidence>
<gene>
    <name evidence="6" type="ORF">SAMN05660657_03661</name>
</gene>
<evidence type="ECO:0000256" key="1">
    <source>
        <dbReference type="ARBA" id="ARBA00023015"/>
    </source>
</evidence>
<evidence type="ECO:0000259" key="5">
    <source>
        <dbReference type="PROSITE" id="PS50977"/>
    </source>
</evidence>
<dbReference type="GO" id="GO:0000976">
    <property type="term" value="F:transcription cis-regulatory region binding"/>
    <property type="evidence" value="ECO:0007669"/>
    <property type="project" value="TreeGrafter"/>
</dbReference>
<sequence length="203" mass="21123">MPRPRTVSDGEILAAAAVVIGEIGPDRLTLGDVGRRVGLAPATLLQRFGSRRGLLLALAGHDVDAVPARLRTVASAPGSLLDALVAALVETASQIDSPARFANHLAFLLKDLADPEFQALARQYGAGVTAAIRDVLAAAADRGELDADVDAVAQLVHVAYNGALVTWGMIPDGQPADRVGHHLRQVLTPYRAAHGRRVAAGST</sequence>
<dbReference type="STRING" id="1296565.SAMN05660657_03661"/>
<feature type="DNA-binding region" description="H-T-H motif" evidence="4">
    <location>
        <begin position="29"/>
        <end position="48"/>
    </location>
</feature>
<evidence type="ECO:0000256" key="4">
    <source>
        <dbReference type="PROSITE-ProRule" id="PRU00335"/>
    </source>
</evidence>
<feature type="domain" description="HTH tetR-type" evidence="5">
    <location>
        <begin position="6"/>
        <end position="66"/>
    </location>
</feature>
<dbReference type="SUPFAM" id="SSF46689">
    <property type="entry name" value="Homeodomain-like"/>
    <property type="match status" value="1"/>
</dbReference>
<accession>A0A1I7BKB4</accession>
<proteinExistence type="predicted"/>
<organism evidence="6 7">
    <name type="scientific">Geodermatophilus amargosae</name>
    <dbReference type="NCBI Taxonomy" id="1296565"/>
    <lineage>
        <taxon>Bacteria</taxon>
        <taxon>Bacillati</taxon>
        <taxon>Actinomycetota</taxon>
        <taxon>Actinomycetes</taxon>
        <taxon>Geodermatophilales</taxon>
        <taxon>Geodermatophilaceae</taxon>
        <taxon>Geodermatophilus</taxon>
    </lineage>
</organism>
<dbReference type="GO" id="GO:0003700">
    <property type="term" value="F:DNA-binding transcription factor activity"/>
    <property type="evidence" value="ECO:0007669"/>
    <property type="project" value="TreeGrafter"/>
</dbReference>
<evidence type="ECO:0000313" key="7">
    <source>
        <dbReference type="Proteomes" id="UP000199546"/>
    </source>
</evidence>
<evidence type="ECO:0000256" key="2">
    <source>
        <dbReference type="ARBA" id="ARBA00023125"/>
    </source>
</evidence>
<dbReference type="Pfam" id="PF16859">
    <property type="entry name" value="TetR_C_11"/>
    <property type="match status" value="1"/>
</dbReference>
<dbReference type="PANTHER" id="PTHR30055:SF234">
    <property type="entry name" value="HTH-TYPE TRANSCRIPTIONAL REGULATOR BETI"/>
    <property type="match status" value="1"/>
</dbReference>
<keyword evidence="2 4" id="KW-0238">DNA-binding</keyword>
<evidence type="ECO:0000256" key="3">
    <source>
        <dbReference type="ARBA" id="ARBA00023163"/>
    </source>
</evidence>
<dbReference type="InterPro" id="IPR011075">
    <property type="entry name" value="TetR_C"/>
</dbReference>
<dbReference type="InterPro" id="IPR001647">
    <property type="entry name" value="HTH_TetR"/>
</dbReference>
<dbReference type="InterPro" id="IPR009057">
    <property type="entry name" value="Homeodomain-like_sf"/>
</dbReference>
<dbReference type="InterPro" id="IPR050109">
    <property type="entry name" value="HTH-type_TetR-like_transc_reg"/>
</dbReference>
<dbReference type="EMBL" id="FPBA01000014">
    <property type="protein sequence ID" value="SFT87602.1"/>
    <property type="molecule type" value="Genomic_DNA"/>
</dbReference>
<dbReference type="AlphaFoldDB" id="A0A1I7BKB4"/>
<keyword evidence="3" id="KW-0804">Transcription</keyword>
<keyword evidence="7" id="KW-1185">Reference proteome</keyword>
<protein>
    <submittedName>
        <fullName evidence="6">Transcriptional regulator, TetR family</fullName>
    </submittedName>
</protein>
<dbReference type="SUPFAM" id="SSF48498">
    <property type="entry name" value="Tetracyclin repressor-like, C-terminal domain"/>
    <property type="match status" value="1"/>
</dbReference>